<dbReference type="InterPro" id="IPR000683">
    <property type="entry name" value="Gfo/Idh/MocA-like_OxRdtase_N"/>
</dbReference>
<dbReference type="GO" id="GO:0016491">
    <property type="term" value="F:oxidoreductase activity"/>
    <property type="evidence" value="ECO:0007669"/>
    <property type="project" value="UniProtKB-KW"/>
</dbReference>
<name>A0A8H6HM92_9AGAR</name>
<dbReference type="Gene3D" id="3.30.360.10">
    <property type="entry name" value="Dihydrodipicolinate Reductase, domain 2"/>
    <property type="match status" value="1"/>
</dbReference>
<dbReference type="OrthoDB" id="64915at2759"/>
<sequence length="389" mass="42615">MSTIAAKASKGPIKLGFVGLSADGWASMALGPSLLDPQVRERYRLVAIATTNETSAKASASKYSELFGHEIKAYHDVDALAADPDVELVAISVSPAHHSNIVPKVIAHGKPFFLEWQPGKGIEDTKVFAKLAREKGVESFIGVQGRQSNALKKIKRILETGTIGKLFSVNVNLLFPREMNVLAPNCLERYAWVLEKDSDLNLVTALGHFLDNFTQVLGPLSRVSASGTTLFPTIFLVDNTTHEPTGKTVPSHFPDHITITGVLKDSGAWVTINLRLGHPSTPGRTQLLWEIDGEKGAVKLEDTRPMGAHINSHDPESIYLNGEKLVWSVKEDGEAFESPTPFLRSAWLEFLKGKEGGGYFMDIEEAVKHRELLQAIEASLFDGGRWIEL</sequence>
<reference evidence="4 5" key="1">
    <citation type="submission" date="2020-07" db="EMBL/GenBank/DDBJ databases">
        <title>Comparative genomics of pyrophilous fungi reveals a link between fire events and developmental genes.</title>
        <authorList>
            <consortium name="DOE Joint Genome Institute"/>
            <person name="Steindorff A.S."/>
            <person name="Carver A."/>
            <person name="Calhoun S."/>
            <person name="Stillman K."/>
            <person name="Liu H."/>
            <person name="Lipzen A."/>
            <person name="Pangilinan J."/>
            <person name="Labutti K."/>
            <person name="Bruns T.D."/>
            <person name="Grigoriev I.V."/>
        </authorList>
    </citation>
    <scope>NUCLEOTIDE SEQUENCE [LARGE SCALE GENOMIC DNA]</scope>
    <source>
        <strain evidence="4 5">CBS 144469</strain>
    </source>
</reference>
<evidence type="ECO:0000313" key="4">
    <source>
        <dbReference type="EMBL" id="KAF6748373.1"/>
    </source>
</evidence>
<evidence type="ECO:0000256" key="1">
    <source>
        <dbReference type="ARBA" id="ARBA00023002"/>
    </source>
</evidence>
<evidence type="ECO:0000259" key="2">
    <source>
        <dbReference type="Pfam" id="PF01408"/>
    </source>
</evidence>
<feature type="domain" description="Gfo/Idh/MocA-like oxidoreductase N-terminal" evidence="2">
    <location>
        <begin position="16"/>
        <end position="138"/>
    </location>
</feature>
<dbReference type="InterPro" id="IPR055080">
    <property type="entry name" value="Gal80p-like_C"/>
</dbReference>
<dbReference type="AlphaFoldDB" id="A0A8H6HM92"/>
<dbReference type="Proteomes" id="UP000521943">
    <property type="component" value="Unassembled WGS sequence"/>
</dbReference>
<dbReference type="InterPro" id="IPR036291">
    <property type="entry name" value="NAD(P)-bd_dom_sf"/>
</dbReference>
<protein>
    <submittedName>
        <fullName evidence="4">NAD-binding Rossmann fold oxidoreductase</fullName>
    </submittedName>
</protein>
<dbReference type="GO" id="GO:0000166">
    <property type="term" value="F:nucleotide binding"/>
    <property type="evidence" value="ECO:0007669"/>
    <property type="project" value="InterPro"/>
</dbReference>
<feature type="domain" description="Gal80p-like C-terminal" evidence="3">
    <location>
        <begin position="152"/>
        <end position="301"/>
    </location>
</feature>
<dbReference type="Pfam" id="PF22685">
    <property type="entry name" value="Gal80p_C-like"/>
    <property type="match status" value="1"/>
</dbReference>
<dbReference type="Gene3D" id="3.40.50.720">
    <property type="entry name" value="NAD(P)-binding Rossmann-like Domain"/>
    <property type="match status" value="1"/>
</dbReference>
<keyword evidence="1" id="KW-0560">Oxidoreductase</keyword>
<evidence type="ECO:0000313" key="5">
    <source>
        <dbReference type="Proteomes" id="UP000521943"/>
    </source>
</evidence>
<dbReference type="SUPFAM" id="SSF55347">
    <property type="entry name" value="Glyceraldehyde-3-phosphate dehydrogenase-like, C-terminal domain"/>
    <property type="match status" value="1"/>
</dbReference>
<gene>
    <name evidence="4" type="ORF">DFP72DRAFT_1174281</name>
</gene>
<evidence type="ECO:0000259" key="3">
    <source>
        <dbReference type="Pfam" id="PF22685"/>
    </source>
</evidence>
<dbReference type="PANTHER" id="PTHR43818:SF11">
    <property type="entry name" value="BCDNA.GH03377"/>
    <property type="match status" value="1"/>
</dbReference>
<comment type="caution">
    <text evidence="4">The sequence shown here is derived from an EMBL/GenBank/DDBJ whole genome shotgun (WGS) entry which is preliminary data.</text>
</comment>
<dbReference type="InterPro" id="IPR050463">
    <property type="entry name" value="Gfo/Idh/MocA_oxidrdct_glycsds"/>
</dbReference>
<accession>A0A8H6HM92</accession>
<dbReference type="EMBL" id="JACGCI010000071">
    <property type="protein sequence ID" value="KAF6748373.1"/>
    <property type="molecule type" value="Genomic_DNA"/>
</dbReference>
<keyword evidence="5" id="KW-1185">Reference proteome</keyword>
<proteinExistence type="predicted"/>
<dbReference type="SUPFAM" id="SSF51735">
    <property type="entry name" value="NAD(P)-binding Rossmann-fold domains"/>
    <property type="match status" value="1"/>
</dbReference>
<organism evidence="4 5">
    <name type="scientific">Ephemerocybe angulata</name>
    <dbReference type="NCBI Taxonomy" id="980116"/>
    <lineage>
        <taxon>Eukaryota</taxon>
        <taxon>Fungi</taxon>
        <taxon>Dikarya</taxon>
        <taxon>Basidiomycota</taxon>
        <taxon>Agaricomycotina</taxon>
        <taxon>Agaricomycetes</taxon>
        <taxon>Agaricomycetidae</taxon>
        <taxon>Agaricales</taxon>
        <taxon>Agaricineae</taxon>
        <taxon>Psathyrellaceae</taxon>
        <taxon>Ephemerocybe</taxon>
    </lineage>
</organism>
<dbReference type="PANTHER" id="PTHR43818">
    <property type="entry name" value="BCDNA.GH03377"/>
    <property type="match status" value="1"/>
</dbReference>
<dbReference type="Pfam" id="PF01408">
    <property type="entry name" value="GFO_IDH_MocA"/>
    <property type="match status" value="1"/>
</dbReference>